<dbReference type="STRING" id="10141.ENSCPOP00000015518"/>
<dbReference type="Ensembl" id="ENSCPOT00000021595.2">
    <property type="protein sequence ID" value="ENSCPOP00000015518.2"/>
    <property type="gene ID" value="ENSCPOG00000025560.2"/>
</dbReference>
<dbReference type="InterPro" id="IPR012674">
    <property type="entry name" value="Calycin"/>
</dbReference>
<dbReference type="PRINTS" id="PR01275">
    <property type="entry name" value="NGELATINASE"/>
</dbReference>
<reference evidence="11" key="3">
    <citation type="submission" date="2025-09" db="UniProtKB">
        <authorList>
            <consortium name="Ensembl"/>
        </authorList>
    </citation>
    <scope>IDENTIFICATION</scope>
    <source>
        <strain evidence="11">2N</strain>
    </source>
</reference>
<dbReference type="PANTHER" id="PTHR11430">
    <property type="entry name" value="LIPOCALIN"/>
    <property type="match status" value="1"/>
</dbReference>
<protein>
    <recommendedName>
        <fullName evidence="10">Lipocalin/cytosolic fatty-acid binding domain-containing protein</fullName>
    </recommendedName>
</protein>
<dbReference type="InterPro" id="IPR003087">
    <property type="entry name" value="LCN2/LCN12"/>
</dbReference>
<proteinExistence type="inferred from homology"/>
<evidence type="ECO:0000256" key="9">
    <source>
        <dbReference type="SAM" id="SignalP"/>
    </source>
</evidence>
<keyword evidence="3" id="KW-0813">Transport</keyword>
<dbReference type="GO" id="GO:0036094">
    <property type="term" value="F:small molecule binding"/>
    <property type="evidence" value="ECO:0007669"/>
    <property type="project" value="InterPro"/>
</dbReference>
<dbReference type="GeneTree" id="ENSGT01050000244868"/>
<dbReference type="Pfam" id="PF00061">
    <property type="entry name" value="Lipocalin"/>
    <property type="match status" value="1"/>
</dbReference>
<dbReference type="PRINTS" id="PR00179">
    <property type="entry name" value="LIPOCALIN"/>
</dbReference>
<comment type="similarity">
    <text evidence="2 8">Belongs to the calycin superfamily. Lipocalin family.</text>
</comment>
<evidence type="ECO:0000313" key="11">
    <source>
        <dbReference type="Ensembl" id="ENSCPOP00000015518.2"/>
    </source>
</evidence>
<dbReference type="InParanoid" id="H0VXT8"/>
<dbReference type="Proteomes" id="UP000005447">
    <property type="component" value="Unassembled WGS sequence"/>
</dbReference>
<evidence type="ECO:0000256" key="3">
    <source>
        <dbReference type="ARBA" id="ARBA00022448"/>
    </source>
</evidence>
<evidence type="ECO:0000256" key="4">
    <source>
        <dbReference type="ARBA" id="ARBA00022525"/>
    </source>
</evidence>
<evidence type="ECO:0000313" key="12">
    <source>
        <dbReference type="Proteomes" id="UP000005447"/>
    </source>
</evidence>
<comment type="subcellular location">
    <subcellularLocation>
        <location evidence="1">Secreted</location>
    </subcellularLocation>
</comment>
<evidence type="ECO:0000259" key="10">
    <source>
        <dbReference type="Pfam" id="PF00061"/>
    </source>
</evidence>
<keyword evidence="4" id="KW-0964">Secreted</keyword>
<accession>H0VXT8</accession>
<feature type="signal peptide" evidence="9">
    <location>
        <begin position="1"/>
        <end position="17"/>
    </location>
</feature>
<dbReference type="SUPFAM" id="SSF50814">
    <property type="entry name" value="Lipocalins"/>
    <property type="match status" value="1"/>
</dbReference>
<evidence type="ECO:0000256" key="5">
    <source>
        <dbReference type="ARBA" id="ARBA00022729"/>
    </source>
</evidence>
<evidence type="ECO:0000256" key="1">
    <source>
        <dbReference type="ARBA" id="ARBA00004613"/>
    </source>
</evidence>
<dbReference type="PROSITE" id="PS00213">
    <property type="entry name" value="LIPOCALIN"/>
    <property type="match status" value="1"/>
</dbReference>
<evidence type="ECO:0000256" key="6">
    <source>
        <dbReference type="ARBA" id="ARBA00023157"/>
    </source>
</evidence>
<sequence length="212" mass="24178">MALHLLWLGLMLQETLQTQVQNSSSTVLSRPSLSMVPLQPNFQEDQFQGKWYALGVAENTVQNGSQREFKMFSDTYELKEDHSYNLTTRLLRELPSKGQFCDYWTRTIVPDVHPGQFTLGNITLYVGTQSYTMRVAITNYSQVAIVFSEKIFRNTVYFKTTLYGRTKQLSPNMKSYFISFAKHLGFTEDNILFTAPNAKGCLDGSVRPLSPA</sequence>
<gene>
    <name evidence="11" type="primary">LOC100719324</name>
</gene>
<organism evidence="11 12">
    <name type="scientific">Cavia porcellus</name>
    <name type="common">Guinea pig</name>
    <dbReference type="NCBI Taxonomy" id="10141"/>
    <lineage>
        <taxon>Eukaryota</taxon>
        <taxon>Metazoa</taxon>
        <taxon>Chordata</taxon>
        <taxon>Craniata</taxon>
        <taxon>Vertebrata</taxon>
        <taxon>Euteleostomi</taxon>
        <taxon>Mammalia</taxon>
        <taxon>Eutheria</taxon>
        <taxon>Euarchontoglires</taxon>
        <taxon>Glires</taxon>
        <taxon>Rodentia</taxon>
        <taxon>Hystricomorpha</taxon>
        <taxon>Caviidae</taxon>
        <taxon>Cavia</taxon>
    </lineage>
</organism>
<dbReference type="eggNOG" id="ENOG502T7VZ">
    <property type="taxonomic scope" value="Eukaryota"/>
</dbReference>
<evidence type="ECO:0000256" key="7">
    <source>
        <dbReference type="ARBA" id="ARBA00023180"/>
    </source>
</evidence>
<dbReference type="InterPro" id="IPR022272">
    <property type="entry name" value="Lipocalin_CS"/>
</dbReference>
<dbReference type="HOGENOM" id="CLU_094061_2_0_1"/>
<dbReference type="AlphaFoldDB" id="H0VXT8"/>
<keyword evidence="5 9" id="KW-0732">Signal</keyword>
<dbReference type="PANTHER" id="PTHR11430:SF13">
    <property type="entry name" value="NEUTROPHIL GELATINASE-ASSOCIATED LIPOCALIN"/>
    <property type="match status" value="1"/>
</dbReference>
<reference evidence="12" key="1">
    <citation type="journal article" date="2011" name="Nature">
        <title>A high-resolution map of human evolutionary constraint using 29 mammals.</title>
        <authorList>
            <person name="Lindblad-Toh K."/>
            <person name="Garber M."/>
            <person name="Zuk O."/>
            <person name="Lin M.F."/>
            <person name="Parker B.J."/>
            <person name="Washietl S."/>
            <person name="Kheradpour P."/>
            <person name="Ernst J."/>
            <person name="Jordan G."/>
            <person name="Mauceli E."/>
            <person name="Ward L.D."/>
            <person name="Lowe C.B."/>
            <person name="Holloway A.K."/>
            <person name="Clamp M."/>
            <person name="Gnerre S."/>
            <person name="Alfoldi J."/>
            <person name="Beal K."/>
            <person name="Chang J."/>
            <person name="Clawson H."/>
            <person name="Cuff J."/>
            <person name="Di Palma F."/>
            <person name="Fitzgerald S."/>
            <person name="Flicek P."/>
            <person name="Guttman M."/>
            <person name="Hubisz M.J."/>
            <person name="Jaffe D.B."/>
            <person name="Jungreis I."/>
            <person name="Kent W.J."/>
            <person name="Kostka D."/>
            <person name="Lara M."/>
            <person name="Martins A.L."/>
            <person name="Massingham T."/>
            <person name="Moltke I."/>
            <person name="Raney B.J."/>
            <person name="Rasmussen M.D."/>
            <person name="Robinson J."/>
            <person name="Stark A."/>
            <person name="Vilella A.J."/>
            <person name="Wen J."/>
            <person name="Xie X."/>
            <person name="Zody M.C."/>
            <person name="Baldwin J."/>
            <person name="Bloom T."/>
            <person name="Chin C.W."/>
            <person name="Heiman D."/>
            <person name="Nicol R."/>
            <person name="Nusbaum C."/>
            <person name="Young S."/>
            <person name="Wilkinson J."/>
            <person name="Worley K.C."/>
            <person name="Kovar C.L."/>
            <person name="Muzny D.M."/>
            <person name="Gibbs R.A."/>
            <person name="Cree A."/>
            <person name="Dihn H.H."/>
            <person name="Fowler G."/>
            <person name="Jhangiani S."/>
            <person name="Joshi V."/>
            <person name="Lee S."/>
            <person name="Lewis L.R."/>
            <person name="Nazareth L.V."/>
            <person name="Okwuonu G."/>
            <person name="Santibanez J."/>
            <person name="Warren W.C."/>
            <person name="Mardis E.R."/>
            <person name="Weinstock G.M."/>
            <person name="Wilson R.K."/>
            <person name="Delehaunty K."/>
            <person name="Dooling D."/>
            <person name="Fronik C."/>
            <person name="Fulton L."/>
            <person name="Fulton B."/>
            <person name="Graves T."/>
            <person name="Minx P."/>
            <person name="Sodergren E."/>
            <person name="Birney E."/>
            <person name="Margulies E.H."/>
            <person name="Herrero J."/>
            <person name="Green E.D."/>
            <person name="Haussler D."/>
            <person name="Siepel A."/>
            <person name="Goldman N."/>
            <person name="Pollard K.S."/>
            <person name="Pedersen J.S."/>
            <person name="Lander E.S."/>
            <person name="Kellis M."/>
        </authorList>
    </citation>
    <scope>NUCLEOTIDE SEQUENCE [LARGE SCALE GENOMIC DNA]</scope>
    <source>
        <strain evidence="12">2N</strain>
    </source>
</reference>
<keyword evidence="12" id="KW-1185">Reference proteome</keyword>
<name>H0VXT8_CAVPO</name>
<dbReference type="Gene3D" id="2.40.128.20">
    <property type="match status" value="1"/>
</dbReference>
<reference evidence="11" key="2">
    <citation type="submission" date="2025-08" db="UniProtKB">
        <authorList>
            <consortium name="Ensembl"/>
        </authorList>
    </citation>
    <scope>IDENTIFICATION</scope>
    <source>
        <strain evidence="11">2N</strain>
    </source>
</reference>
<feature type="domain" description="Lipocalin/cytosolic fatty-acid binding" evidence="10">
    <location>
        <begin position="48"/>
        <end position="195"/>
    </location>
</feature>
<dbReference type="InterPro" id="IPR000566">
    <property type="entry name" value="Lipocln_cytosolic_FA-bd_dom"/>
</dbReference>
<dbReference type="OMA" id="TQSYTMR"/>
<dbReference type="GO" id="GO:0005615">
    <property type="term" value="C:extracellular space"/>
    <property type="evidence" value="ECO:0007669"/>
    <property type="project" value="TreeGrafter"/>
</dbReference>
<evidence type="ECO:0000256" key="8">
    <source>
        <dbReference type="RuleBase" id="RU003695"/>
    </source>
</evidence>
<evidence type="ECO:0000256" key="2">
    <source>
        <dbReference type="ARBA" id="ARBA00006889"/>
    </source>
</evidence>
<dbReference type="EMBL" id="AAKN02030194">
    <property type="status" value="NOT_ANNOTATED_CDS"/>
    <property type="molecule type" value="Genomic_DNA"/>
</dbReference>
<dbReference type="InterPro" id="IPR002345">
    <property type="entry name" value="Lipocalin"/>
</dbReference>
<feature type="chain" id="PRO_5012203925" description="Lipocalin/cytosolic fatty-acid binding domain-containing protein" evidence="9">
    <location>
        <begin position="18"/>
        <end position="212"/>
    </location>
</feature>
<keyword evidence="6" id="KW-1015">Disulfide bond</keyword>
<keyword evidence="7" id="KW-0325">Glycoprotein</keyword>
<dbReference type="VEuPathDB" id="HostDB:ENSCPOG00000025560"/>